<reference evidence="14 15" key="1">
    <citation type="submission" date="2024-03" db="EMBL/GenBank/DDBJ databases">
        <authorList>
            <person name="Brejova B."/>
        </authorList>
    </citation>
    <scope>NUCLEOTIDE SEQUENCE [LARGE SCALE GENOMIC DNA]</scope>
    <source>
        <strain evidence="14 15">CBS 14171</strain>
    </source>
</reference>
<evidence type="ECO:0000313" key="15">
    <source>
        <dbReference type="Proteomes" id="UP001497383"/>
    </source>
</evidence>
<dbReference type="GeneID" id="92206647"/>
<feature type="transmembrane region" description="Helical" evidence="13">
    <location>
        <begin position="14"/>
        <end position="40"/>
    </location>
</feature>
<accession>A0ABP0ZGD5</accession>
<evidence type="ECO:0000313" key="14">
    <source>
        <dbReference type="EMBL" id="CAK9436949.1"/>
    </source>
</evidence>
<proteinExistence type="inferred from homology"/>
<comment type="subcellular location">
    <subcellularLocation>
        <location evidence="1">Membrane</location>
        <topology evidence="1">Multi-pass membrane protein</topology>
    </subcellularLocation>
</comment>
<organism evidence="14 15">
    <name type="scientific">Lodderomyces beijingensis</name>
    <dbReference type="NCBI Taxonomy" id="1775926"/>
    <lineage>
        <taxon>Eukaryota</taxon>
        <taxon>Fungi</taxon>
        <taxon>Dikarya</taxon>
        <taxon>Ascomycota</taxon>
        <taxon>Saccharomycotina</taxon>
        <taxon>Pichiomycetes</taxon>
        <taxon>Debaryomycetaceae</taxon>
        <taxon>Candida/Lodderomyces clade</taxon>
        <taxon>Lodderomyces</taxon>
    </lineage>
</organism>
<evidence type="ECO:0000256" key="4">
    <source>
        <dbReference type="ARBA" id="ARBA00013122"/>
    </source>
</evidence>
<evidence type="ECO:0000256" key="6">
    <source>
        <dbReference type="ARBA" id="ARBA00022692"/>
    </source>
</evidence>
<dbReference type="Proteomes" id="UP001497383">
    <property type="component" value="Chromosome 2"/>
</dbReference>
<keyword evidence="15" id="KW-1185">Reference proteome</keyword>
<dbReference type="InterPro" id="IPR007482">
    <property type="entry name" value="Tyr_Pase-like_PTPLA"/>
</dbReference>
<keyword evidence="5" id="KW-0444">Lipid biosynthesis</keyword>
<name>A0ABP0ZGD5_9ASCO</name>
<evidence type="ECO:0000256" key="7">
    <source>
        <dbReference type="ARBA" id="ARBA00022832"/>
    </source>
</evidence>
<evidence type="ECO:0000256" key="5">
    <source>
        <dbReference type="ARBA" id="ARBA00022516"/>
    </source>
</evidence>
<evidence type="ECO:0000256" key="9">
    <source>
        <dbReference type="ARBA" id="ARBA00023098"/>
    </source>
</evidence>
<feature type="transmembrane region" description="Helical" evidence="13">
    <location>
        <begin position="110"/>
        <end position="130"/>
    </location>
</feature>
<evidence type="ECO:0000256" key="11">
    <source>
        <dbReference type="ARBA" id="ARBA00023160"/>
    </source>
</evidence>
<keyword evidence="12" id="KW-0456">Lyase</keyword>
<feature type="transmembrane region" description="Helical" evidence="13">
    <location>
        <begin position="150"/>
        <end position="170"/>
    </location>
</feature>
<keyword evidence="10 13" id="KW-0472">Membrane</keyword>
<feature type="transmembrane region" description="Helical" evidence="13">
    <location>
        <begin position="176"/>
        <end position="196"/>
    </location>
</feature>
<keyword evidence="11" id="KW-0275">Fatty acid biosynthesis</keyword>
<evidence type="ECO:0000256" key="2">
    <source>
        <dbReference type="ARBA" id="ARBA00005194"/>
    </source>
</evidence>
<feature type="transmembrane region" description="Helical" evidence="13">
    <location>
        <begin position="52"/>
        <end position="70"/>
    </location>
</feature>
<protein>
    <recommendedName>
        <fullName evidence="4">very-long-chain (3R)-3-hydroxyacyl-CoA dehydratase</fullName>
        <ecNumber evidence="4">4.2.1.134</ecNumber>
    </recommendedName>
</protein>
<dbReference type="EC" id="4.2.1.134" evidence="4"/>
<evidence type="ECO:0000256" key="1">
    <source>
        <dbReference type="ARBA" id="ARBA00004141"/>
    </source>
</evidence>
<dbReference type="EMBL" id="OZ022406">
    <property type="protein sequence ID" value="CAK9436949.1"/>
    <property type="molecule type" value="Genomic_DNA"/>
</dbReference>
<comment type="pathway">
    <text evidence="2">Lipid metabolism; fatty acid biosynthesis.</text>
</comment>
<evidence type="ECO:0000256" key="13">
    <source>
        <dbReference type="SAM" id="Phobius"/>
    </source>
</evidence>
<evidence type="ECO:0000256" key="12">
    <source>
        <dbReference type="ARBA" id="ARBA00023239"/>
    </source>
</evidence>
<feature type="transmembrane region" description="Helical" evidence="13">
    <location>
        <begin position="79"/>
        <end position="98"/>
    </location>
</feature>
<keyword evidence="7" id="KW-0276">Fatty acid metabolism</keyword>
<keyword evidence="9" id="KW-0443">Lipid metabolism</keyword>
<sequence>MSQRSVSLPFEKRLIFFVDVVAATLWFCCLARFLILLPLVGRRFLPGGIADFFHVVSLTPLMATSAVVLFNQHKRPFKAYFWSLLNGLKMAWICYGVIFPHPKIAKHTAYSFLITAWSTQYFLHFTYLAFRERTRSSPFFLFWAQYNNFYVTYPVELVAEMSMIFLSLGFLTEDSYYAIVIKAVFVSYIPIAYFAWGHLKKRKAVKYSEVAEKLRAARRNEREMRSPGVRG</sequence>
<comment type="similarity">
    <text evidence="3">Belongs to the very long-chain fatty acids dehydratase HACD family.</text>
</comment>
<keyword evidence="8 13" id="KW-1133">Transmembrane helix</keyword>
<keyword evidence="6 13" id="KW-0812">Transmembrane</keyword>
<evidence type="ECO:0000256" key="8">
    <source>
        <dbReference type="ARBA" id="ARBA00022989"/>
    </source>
</evidence>
<evidence type="ECO:0000256" key="10">
    <source>
        <dbReference type="ARBA" id="ARBA00023136"/>
    </source>
</evidence>
<dbReference type="RefSeq" id="XP_066828389.1">
    <property type="nucleotide sequence ID" value="XM_066971341.1"/>
</dbReference>
<dbReference type="Pfam" id="PF04387">
    <property type="entry name" value="PTPLA"/>
    <property type="match status" value="1"/>
</dbReference>
<evidence type="ECO:0000256" key="3">
    <source>
        <dbReference type="ARBA" id="ARBA00007811"/>
    </source>
</evidence>
<gene>
    <name evidence="14" type="ORF">LODBEIA_P14510</name>
</gene>